<keyword evidence="1" id="KW-0472">Membrane</keyword>
<name>F0JCE8_9BACT</name>
<evidence type="ECO:0000313" key="3">
    <source>
        <dbReference type="Proteomes" id="UP000007845"/>
    </source>
</evidence>
<dbReference type="eggNOG" id="COG2220">
    <property type="taxonomic scope" value="Bacteria"/>
</dbReference>
<keyword evidence="1" id="KW-0812">Transmembrane</keyword>
<proteinExistence type="predicted"/>
<feature type="transmembrane region" description="Helical" evidence="1">
    <location>
        <begin position="6"/>
        <end position="25"/>
    </location>
</feature>
<evidence type="ECO:0000313" key="2">
    <source>
        <dbReference type="EMBL" id="EGB14446.1"/>
    </source>
</evidence>
<dbReference type="AlphaFoldDB" id="F0JCE8"/>
<dbReference type="HOGENOM" id="CLU_1675059_0_0_7"/>
<protein>
    <submittedName>
        <fullName evidence="2">Uncharacterized protein</fullName>
    </submittedName>
</protein>
<evidence type="ECO:0000256" key="1">
    <source>
        <dbReference type="SAM" id="Phobius"/>
    </source>
</evidence>
<keyword evidence="3" id="KW-1185">Reference proteome</keyword>
<dbReference type="Proteomes" id="UP000007845">
    <property type="component" value="Chromosome"/>
</dbReference>
<keyword evidence="1" id="KW-1133">Transmembrane helix</keyword>
<dbReference type="KEGG" id="ddn:DND132_1234"/>
<sequence length="157" mass="16668" precursor="true">MHMLKIILWLGMLAMLSAGSSFLFLGQEKFGRLPQGARLDRISKSPNYRDGIFHNRVPFKQIVKGGSGLGGLIKFVLRDGDGLTPPVPMPVVKTDLKALDPDADAVAWFVIDEPVNRTQVLSGALILAGILVALYGGAPKSAGKGGVEHEHAAAVAN</sequence>
<reference evidence="2 3" key="1">
    <citation type="journal article" date="2011" name="J. Bacteriol.">
        <title>Genome sequence of the mercury-methylating strain Desulfovibrio desulfuricans ND132.</title>
        <authorList>
            <person name="Brown S.D."/>
            <person name="Gilmour C.C."/>
            <person name="Kucken A.M."/>
            <person name="Wall J.D."/>
            <person name="Elias D.A."/>
            <person name="Brandt C.C."/>
            <person name="Podar M."/>
            <person name="Chertkov O."/>
            <person name="Held B."/>
            <person name="Bruce D.C."/>
            <person name="Detter J.C."/>
            <person name="Tapia R."/>
            <person name="Han C.S."/>
            <person name="Goodwin L.A."/>
            <person name="Cheng J.F."/>
            <person name="Pitluck S."/>
            <person name="Woyke T."/>
            <person name="Mikhailova N."/>
            <person name="Ivanova N.N."/>
            <person name="Han J."/>
            <person name="Lucas S."/>
            <person name="Lapidus A.L."/>
            <person name="Land M.L."/>
            <person name="Hauser L.J."/>
            <person name="Palumbo A.V."/>
        </authorList>
    </citation>
    <scope>NUCLEOTIDE SEQUENCE [LARGE SCALE GENOMIC DNA]</scope>
    <source>
        <strain evidence="2 3">ND132</strain>
    </source>
</reference>
<dbReference type="STRING" id="641491.DND132_1234"/>
<accession>F0JCE8</accession>
<dbReference type="EMBL" id="CP003220">
    <property type="protein sequence ID" value="EGB14446.1"/>
    <property type="molecule type" value="Genomic_DNA"/>
</dbReference>
<organism evidence="2 3">
    <name type="scientific">Pseudodesulfovibrio mercurii</name>
    <dbReference type="NCBI Taxonomy" id="641491"/>
    <lineage>
        <taxon>Bacteria</taxon>
        <taxon>Pseudomonadati</taxon>
        <taxon>Thermodesulfobacteriota</taxon>
        <taxon>Desulfovibrionia</taxon>
        <taxon>Desulfovibrionales</taxon>
        <taxon>Desulfovibrionaceae</taxon>
    </lineage>
</organism>
<gene>
    <name evidence="2" type="ORF">DND132_1234</name>
</gene>